<proteinExistence type="inferred from homology"/>
<dbReference type="EMBL" id="JACMRX010000002">
    <property type="protein sequence ID" value="KAF7995500.1"/>
    <property type="molecule type" value="Genomic_DNA"/>
</dbReference>
<dbReference type="AlphaFoldDB" id="A0A834Y0I6"/>
<dbReference type="InterPro" id="IPR000668">
    <property type="entry name" value="Peptidase_C1A_C"/>
</dbReference>
<dbReference type="OrthoDB" id="3789175at2759"/>
<evidence type="ECO:0000256" key="2">
    <source>
        <dbReference type="ARBA" id="ARBA00023157"/>
    </source>
</evidence>
<evidence type="ECO:0000313" key="4">
    <source>
        <dbReference type="EMBL" id="KAF7995500.1"/>
    </source>
</evidence>
<comment type="similarity">
    <text evidence="1">Belongs to the peptidase C1 family.</text>
</comment>
<dbReference type="InterPro" id="IPR038765">
    <property type="entry name" value="Papain-like_cys_pep_sf"/>
</dbReference>
<comment type="caution">
    <text evidence="4">The sequence shown here is derived from an EMBL/GenBank/DDBJ whole genome shotgun (WGS) entry which is preliminary data.</text>
</comment>
<dbReference type="GO" id="GO:0006508">
    <property type="term" value="P:proteolysis"/>
    <property type="evidence" value="ECO:0007669"/>
    <property type="project" value="InterPro"/>
</dbReference>
<sequence length="369" mass="42330">METVAIENQWIEKFQAISKEENNSSTKITINDLHPRGASNDEFAICFFTGAFSKNRKIITQSGKECECRTVNDEPRIFCSKIKYLSYGEILKTKQSSWSPRLYSTFEDKKLNDVVKYLGTKNPKEWLSSVPRPRYIADYIDHPPKKFDPRSDKTRNVSPIKDQGACGTSWAVSVADVISDRLSLEIGDKKNVSAQQFIDCVDQEKQCAPGNPADAWNYSKENKLISEEFYPSTGIKGKCQKFDIKCEDEKCHLNKLYTVNAVVHFFNNYIDIMNEVYRMGPVQATMRVYEDFFFYGSGIYKCPEIKNKRQKPVGYHSVRIIGWSETDDKEQYWIAANSWGTSWGENGYFKIAKGINACAIEYYVVGVKV</sequence>
<keyword evidence="5" id="KW-1185">Reference proteome</keyword>
<accession>A0A834Y0I6</accession>
<feature type="domain" description="Peptidase C1A papain C-terminal" evidence="3">
    <location>
        <begin position="143"/>
        <end position="368"/>
    </location>
</feature>
<dbReference type="PROSITE" id="PS00640">
    <property type="entry name" value="THIOL_PROTEASE_ASN"/>
    <property type="match status" value="1"/>
</dbReference>
<keyword evidence="2" id="KW-1015">Disulfide bond</keyword>
<dbReference type="SUPFAM" id="SSF54001">
    <property type="entry name" value="Cysteine proteinases"/>
    <property type="match status" value="1"/>
</dbReference>
<gene>
    <name evidence="4" type="ORF">HCN44_006607</name>
</gene>
<evidence type="ECO:0000259" key="3">
    <source>
        <dbReference type="SMART" id="SM00645"/>
    </source>
</evidence>
<dbReference type="InterPro" id="IPR013128">
    <property type="entry name" value="Peptidase_C1A"/>
</dbReference>
<dbReference type="SMART" id="SM00645">
    <property type="entry name" value="Pept_C1"/>
    <property type="match status" value="1"/>
</dbReference>
<name>A0A834Y0I6_APHGI</name>
<reference evidence="4 5" key="1">
    <citation type="submission" date="2020-08" db="EMBL/GenBank/DDBJ databases">
        <title>Aphidius gifuensis genome sequencing and assembly.</title>
        <authorList>
            <person name="Du Z."/>
        </authorList>
    </citation>
    <scope>NUCLEOTIDE SEQUENCE [LARGE SCALE GENOMIC DNA]</scope>
    <source>
        <strain evidence="4">YNYX2018</strain>
        <tissue evidence="4">Adults</tissue>
    </source>
</reference>
<dbReference type="InterPro" id="IPR025660">
    <property type="entry name" value="Pept_his_AS"/>
</dbReference>
<dbReference type="PANTHER" id="PTHR12411">
    <property type="entry name" value="CYSTEINE PROTEASE FAMILY C1-RELATED"/>
    <property type="match status" value="1"/>
</dbReference>
<dbReference type="InterPro" id="IPR025661">
    <property type="entry name" value="Pept_asp_AS"/>
</dbReference>
<dbReference type="Pfam" id="PF00112">
    <property type="entry name" value="Peptidase_C1"/>
    <property type="match status" value="1"/>
</dbReference>
<protein>
    <recommendedName>
        <fullName evidence="3">Peptidase C1A papain C-terminal domain-containing protein</fullName>
    </recommendedName>
</protein>
<organism evidence="4 5">
    <name type="scientific">Aphidius gifuensis</name>
    <name type="common">Parasitoid wasp</name>
    <dbReference type="NCBI Taxonomy" id="684658"/>
    <lineage>
        <taxon>Eukaryota</taxon>
        <taxon>Metazoa</taxon>
        <taxon>Ecdysozoa</taxon>
        <taxon>Arthropoda</taxon>
        <taxon>Hexapoda</taxon>
        <taxon>Insecta</taxon>
        <taxon>Pterygota</taxon>
        <taxon>Neoptera</taxon>
        <taxon>Endopterygota</taxon>
        <taxon>Hymenoptera</taxon>
        <taxon>Apocrita</taxon>
        <taxon>Ichneumonoidea</taxon>
        <taxon>Braconidae</taxon>
        <taxon>Aphidiinae</taxon>
        <taxon>Aphidius</taxon>
    </lineage>
</organism>
<evidence type="ECO:0000256" key="1">
    <source>
        <dbReference type="ARBA" id="ARBA00008455"/>
    </source>
</evidence>
<dbReference type="GO" id="GO:0008234">
    <property type="term" value="F:cysteine-type peptidase activity"/>
    <property type="evidence" value="ECO:0007669"/>
    <property type="project" value="InterPro"/>
</dbReference>
<dbReference type="PROSITE" id="PS00639">
    <property type="entry name" value="THIOL_PROTEASE_HIS"/>
    <property type="match status" value="1"/>
</dbReference>
<dbReference type="Gene3D" id="3.90.70.10">
    <property type="entry name" value="Cysteine proteinases"/>
    <property type="match status" value="1"/>
</dbReference>
<evidence type="ECO:0000313" key="5">
    <source>
        <dbReference type="Proteomes" id="UP000639338"/>
    </source>
</evidence>
<dbReference type="Proteomes" id="UP000639338">
    <property type="component" value="Unassembled WGS sequence"/>
</dbReference>